<gene>
    <name evidence="4" type="ORF">PDTA9734_24040</name>
</gene>
<evidence type="ECO:0000313" key="4">
    <source>
        <dbReference type="EMBL" id="BDD50917.1"/>
    </source>
</evidence>
<organism evidence="4 5">
    <name type="scientific">Phytobacter diazotrophicus</name>
    <dbReference type="NCBI Taxonomy" id="395631"/>
    <lineage>
        <taxon>Bacteria</taxon>
        <taxon>Pseudomonadati</taxon>
        <taxon>Pseudomonadota</taxon>
        <taxon>Gammaproteobacteria</taxon>
        <taxon>Enterobacterales</taxon>
        <taxon>Enterobacteriaceae</taxon>
        <taxon>Phytobacter</taxon>
    </lineage>
</organism>
<reference evidence="4 5" key="1">
    <citation type="submission" date="2021-12" db="EMBL/GenBank/DDBJ databases">
        <title>Complete genome sequence of Phytobacter diazotrophicus TA9734.</title>
        <authorList>
            <person name="Kubota H."/>
            <person name="Nakayama Y."/>
            <person name="Ariyoshi T."/>
        </authorList>
    </citation>
    <scope>NUCLEOTIDE SEQUENCE [LARGE SCALE GENOMIC DNA]</scope>
    <source>
        <strain evidence="4 5">TA9734</strain>
    </source>
</reference>
<dbReference type="CDD" id="cd04301">
    <property type="entry name" value="NAT_SF"/>
    <property type="match status" value="1"/>
</dbReference>
<dbReference type="RefSeq" id="WP_172600648.1">
    <property type="nucleotide sequence ID" value="NZ_AP025334.1"/>
</dbReference>
<feature type="domain" description="N-acetyltransferase" evidence="3">
    <location>
        <begin position="2"/>
        <end position="156"/>
    </location>
</feature>
<keyword evidence="2" id="KW-0012">Acyltransferase</keyword>
<dbReference type="Pfam" id="PF00583">
    <property type="entry name" value="Acetyltransf_1"/>
    <property type="match status" value="1"/>
</dbReference>
<evidence type="ECO:0000256" key="1">
    <source>
        <dbReference type="ARBA" id="ARBA00022679"/>
    </source>
</evidence>
<dbReference type="PANTHER" id="PTHR43420">
    <property type="entry name" value="ACETYLTRANSFERASE"/>
    <property type="match status" value="1"/>
</dbReference>
<evidence type="ECO:0000259" key="3">
    <source>
        <dbReference type="PROSITE" id="PS51186"/>
    </source>
</evidence>
<protein>
    <submittedName>
        <fullName evidence="4">N-acetyltransferase</fullName>
    </submittedName>
</protein>
<dbReference type="Proteomes" id="UP001320460">
    <property type="component" value="Chromosome"/>
</dbReference>
<accession>A0ABN6LNZ6</accession>
<name>A0ABN6LNZ6_9ENTR</name>
<dbReference type="PROSITE" id="PS51186">
    <property type="entry name" value="GNAT"/>
    <property type="match status" value="1"/>
</dbReference>
<dbReference type="InterPro" id="IPR050680">
    <property type="entry name" value="YpeA/RimI_acetyltransf"/>
</dbReference>
<keyword evidence="1" id="KW-0808">Transferase</keyword>
<sequence length="156" mass="17152">MVVLHPMSETDFAGFLAYFIPDYAAEIAANYHLSQDAALAQAKREIASSLPDGVKTQGQSLKSIVHTDNGSEVQIGYLWYRANGEDQSAFIYDFYLLPAFRGKGLGSRAMQSLEALLAGEGIRQIKLRVAAENAHAKKVYEANGYQVTGYNMNKLL</sequence>
<evidence type="ECO:0000313" key="5">
    <source>
        <dbReference type="Proteomes" id="UP001320460"/>
    </source>
</evidence>
<proteinExistence type="predicted"/>
<dbReference type="EMBL" id="AP025334">
    <property type="protein sequence ID" value="BDD50917.1"/>
    <property type="molecule type" value="Genomic_DNA"/>
</dbReference>
<dbReference type="InterPro" id="IPR000182">
    <property type="entry name" value="GNAT_dom"/>
</dbReference>
<keyword evidence="5" id="KW-1185">Reference proteome</keyword>
<evidence type="ECO:0000256" key="2">
    <source>
        <dbReference type="ARBA" id="ARBA00023315"/>
    </source>
</evidence>
<dbReference type="SUPFAM" id="SSF55729">
    <property type="entry name" value="Acyl-CoA N-acyltransferases (Nat)"/>
    <property type="match status" value="1"/>
</dbReference>
<dbReference type="Gene3D" id="3.40.630.30">
    <property type="match status" value="1"/>
</dbReference>
<dbReference type="InterPro" id="IPR016181">
    <property type="entry name" value="Acyl_CoA_acyltransferase"/>
</dbReference>